<keyword evidence="3" id="KW-0788">Thiol protease</keyword>
<dbReference type="GO" id="GO:0006508">
    <property type="term" value="P:proteolysis"/>
    <property type="evidence" value="ECO:0007669"/>
    <property type="project" value="UniProtKB-KW"/>
</dbReference>
<organism evidence="5 6">
    <name type="scientific">Porphyromonas uenonis 60-3</name>
    <dbReference type="NCBI Taxonomy" id="596327"/>
    <lineage>
        <taxon>Bacteria</taxon>
        <taxon>Pseudomonadati</taxon>
        <taxon>Bacteroidota</taxon>
        <taxon>Bacteroidia</taxon>
        <taxon>Bacteroidales</taxon>
        <taxon>Porphyromonadaceae</taxon>
        <taxon>Porphyromonas</taxon>
    </lineage>
</organism>
<dbReference type="Gene3D" id="2.60.40.10">
    <property type="entry name" value="Immunoglobulins"/>
    <property type="match status" value="1"/>
</dbReference>
<dbReference type="GO" id="GO:0008234">
    <property type="term" value="F:cysteine-type peptidase activity"/>
    <property type="evidence" value="ECO:0007669"/>
    <property type="project" value="UniProtKB-KW"/>
</dbReference>
<comment type="caution">
    <text evidence="5">The sequence shown here is derived from an EMBL/GenBank/DDBJ whole genome shotgun (WGS) entry which is preliminary data.</text>
</comment>
<evidence type="ECO:0000256" key="1">
    <source>
        <dbReference type="ARBA" id="ARBA00006067"/>
    </source>
</evidence>
<protein>
    <submittedName>
        <fullName evidence="5">Uncharacterized protein</fullName>
    </submittedName>
</protein>
<keyword evidence="2" id="KW-0645">Protease</keyword>
<comment type="similarity">
    <text evidence="1">Belongs to the peptidase C25 family.</text>
</comment>
<evidence type="ECO:0000313" key="6">
    <source>
        <dbReference type="Proteomes" id="UP000003303"/>
    </source>
</evidence>
<dbReference type="AlphaFoldDB" id="C2MCT4"/>
<keyword evidence="4" id="KW-0843">Virulence</keyword>
<keyword evidence="6" id="KW-1185">Reference proteome</keyword>
<reference evidence="5 6" key="1">
    <citation type="submission" date="2009-04" db="EMBL/GenBank/DDBJ databases">
        <authorList>
            <person name="Sebastian Y."/>
            <person name="Madupu R."/>
            <person name="Durkin A.S."/>
            <person name="Torralba M."/>
            <person name="Methe B."/>
            <person name="Sutton G.G."/>
            <person name="Strausberg R.L."/>
            <person name="Nelson K.E."/>
        </authorList>
    </citation>
    <scope>NUCLEOTIDE SEQUENCE [LARGE SCALE GENOMIC DNA]</scope>
    <source>
        <strain evidence="5 6">60-3</strain>
    </source>
</reference>
<proteinExistence type="inferred from homology"/>
<gene>
    <name evidence="5" type="ORF">PORUE0001_1766</name>
</gene>
<evidence type="ECO:0000256" key="4">
    <source>
        <dbReference type="ARBA" id="ARBA00023026"/>
    </source>
</evidence>
<dbReference type="EMBL" id="ACLR01000179">
    <property type="protein sequence ID" value="EEK16478.1"/>
    <property type="molecule type" value="Genomic_DNA"/>
</dbReference>
<evidence type="ECO:0000256" key="2">
    <source>
        <dbReference type="ARBA" id="ARBA00022670"/>
    </source>
</evidence>
<evidence type="ECO:0000256" key="3">
    <source>
        <dbReference type="ARBA" id="ARBA00022807"/>
    </source>
</evidence>
<evidence type="ECO:0000313" key="5">
    <source>
        <dbReference type="EMBL" id="EEK16478.1"/>
    </source>
</evidence>
<sequence>MTVTVSTAQESGLTRLQATNAGVSLRAGESLAGFGYADRNVDAVRYLGVGKVNVYLSAYILLPDVGANKIERISFPAAVDDQSAYLLILSEDGKKTLYNQPCKIVAGINQIALTTPFATEAGKRYLVGFATKAVGSDGDKPELIPFDGVNEMKEAQYAGYGTKPYPTNSSTKDEFQMTSVQGYGSALIFVKLQDESKLQSVGYFLWADGDFKLVKAGEKVPTEVAFYNFGVKDITSFEVSYRFGTGEPKFLKRTLKEPLQPSQDIAATIAIPAEDEGMGTLHVALAKVNDQENIFASNSSQIPYQIGSSAAINRETVLLERFSTEQCPKCPLADPYVKDNIKKLQAAGLRVSYIVYHSGYLTDFLTTKESEALYIYFFDESSFAPAMSINRTFLPSRNALVNSAGAYPSSEWVPRVKKDKQGVRIERIDQKIDNSKLTAVVSGVALKDSFDPEDLYLTVIVTEDNVPSRAQAGARKNYKHNAVPRLFLTAPTGDKLQLQPDGTFSVTLEGALMPTWVGSQCKVVAIVHPSVQQSNRRNRAVHTAETAQLGFPLANEPVAPAQAPIVTVEDGYLSIQGRVDAFELYDMSGALVTTSVETHLLPGTYIVRTFSDLRVYTSKVIVR</sequence>
<dbReference type="InterPro" id="IPR013783">
    <property type="entry name" value="Ig-like_fold"/>
</dbReference>
<name>C2MCT4_9PORP</name>
<dbReference type="eggNOG" id="ENOG50349F6">
    <property type="taxonomic scope" value="Bacteria"/>
</dbReference>
<dbReference type="Proteomes" id="UP000003303">
    <property type="component" value="Unassembled WGS sequence"/>
</dbReference>
<accession>C2MCT4</accession>
<keyword evidence="3" id="KW-0378">Hydrolase</keyword>